<reference evidence="2" key="1">
    <citation type="submission" date="2020-07" db="EMBL/GenBank/DDBJ databases">
        <title>Metabolic diversity and evolutionary history of the archaeal phylum ###Micrarchaeota### uncovered from a freshwater lake metagenome.</title>
        <authorList>
            <person name="Kadnikov V.V."/>
            <person name="Savvichev A.S."/>
            <person name="Mardanov A.V."/>
            <person name="Beletsky A.V."/>
            <person name="Chupakov A.V."/>
            <person name="Kokryatskaya N.M."/>
            <person name="Pimenov N.V."/>
            <person name="Ravin N.V."/>
        </authorList>
    </citation>
    <scope>NUCLEOTIDE SEQUENCE [LARGE SCALE GENOMIC DNA]</scope>
</reference>
<dbReference type="KEGG" id="flt:Sv326_0341"/>
<dbReference type="EMBL" id="CP058998">
    <property type="protein sequence ID" value="QLJ52516.1"/>
    <property type="molecule type" value="Genomic_DNA"/>
</dbReference>
<dbReference type="Proteomes" id="UP000510821">
    <property type="component" value="Chromosome"/>
</dbReference>
<sequence>METRDIQTAEASEGALTDQERCTRQFVLTAVLNAKSLSSQLREGLYTAGNVGRKENQSREDEANSLLFPFLLV</sequence>
<evidence type="ECO:0000313" key="1">
    <source>
        <dbReference type="EMBL" id="QLJ52516.1"/>
    </source>
</evidence>
<protein>
    <submittedName>
        <fullName evidence="1">Uncharacterized protein</fullName>
    </submittedName>
</protein>
<gene>
    <name evidence="1" type="ORF">Sv326_0341</name>
</gene>
<accession>A0A7D6BL59</accession>
<name>A0A7D6BL59_FERL1</name>
<dbReference type="AlphaFoldDB" id="A0A7D6BL59"/>
<proteinExistence type="predicted"/>
<evidence type="ECO:0000313" key="2">
    <source>
        <dbReference type="Proteomes" id="UP000510821"/>
    </source>
</evidence>
<organism evidence="1 2">
    <name type="scientific">Fermentimicrarchaeum limneticum</name>
    <dbReference type="NCBI Taxonomy" id="2795018"/>
    <lineage>
        <taxon>Archaea</taxon>
        <taxon>Candidatus Micrarchaeota</taxon>
        <taxon>Candidatus Fermentimicrarchaeales</taxon>
        <taxon>Candidatus Fermentimicrarchaeaceae</taxon>
        <taxon>Candidatus Fermentimicrarchaeum</taxon>
    </lineage>
</organism>